<dbReference type="Proteomes" id="UP001162891">
    <property type="component" value="Chromosome"/>
</dbReference>
<dbReference type="SUPFAM" id="SSF46689">
    <property type="entry name" value="Homeodomain-like"/>
    <property type="match status" value="1"/>
</dbReference>
<dbReference type="InterPro" id="IPR003593">
    <property type="entry name" value="AAA+_ATPase"/>
</dbReference>
<keyword evidence="4" id="KW-0804">Transcription</keyword>
<dbReference type="Gene3D" id="3.40.50.2300">
    <property type="match status" value="1"/>
</dbReference>
<evidence type="ECO:0000259" key="7">
    <source>
        <dbReference type="PROSITE" id="PS50045"/>
    </source>
</evidence>
<dbReference type="Pfam" id="PF00072">
    <property type="entry name" value="Response_reg"/>
    <property type="match status" value="1"/>
</dbReference>
<dbReference type="InterPro" id="IPR027417">
    <property type="entry name" value="P-loop_NTPase"/>
</dbReference>
<dbReference type="Pfam" id="PF02954">
    <property type="entry name" value="HTH_8"/>
    <property type="match status" value="1"/>
</dbReference>
<keyword evidence="5" id="KW-0597">Phosphoprotein</keyword>
<evidence type="ECO:0000256" key="5">
    <source>
        <dbReference type="PROSITE-ProRule" id="PRU00169"/>
    </source>
</evidence>
<evidence type="ECO:0000259" key="8">
    <source>
        <dbReference type="PROSITE" id="PS50110"/>
    </source>
</evidence>
<feature type="domain" description="Sigma-54 factor interaction" evidence="7">
    <location>
        <begin position="162"/>
        <end position="387"/>
    </location>
</feature>
<evidence type="ECO:0000256" key="6">
    <source>
        <dbReference type="SAM" id="MobiDB-lite"/>
    </source>
</evidence>
<evidence type="ECO:0000313" key="10">
    <source>
        <dbReference type="Proteomes" id="UP001162891"/>
    </source>
</evidence>
<dbReference type="InterPro" id="IPR025944">
    <property type="entry name" value="Sigma_54_int_dom_CS"/>
</dbReference>
<keyword evidence="2" id="KW-0067">ATP-binding</keyword>
<dbReference type="InterPro" id="IPR058031">
    <property type="entry name" value="AAA_lid_NorR"/>
</dbReference>
<evidence type="ECO:0000256" key="3">
    <source>
        <dbReference type="ARBA" id="ARBA00023015"/>
    </source>
</evidence>
<dbReference type="Gene3D" id="3.40.50.300">
    <property type="entry name" value="P-loop containing nucleotide triphosphate hydrolases"/>
    <property type="match status" value="1"/>
</dbReference>
<dbReference type="Pfam" id="PF00158">
    <property type="entry name" value="Sigma54_activat"/>
    <property type="match status" value="1"/>
</dbReference>
<evidence type="ECO:0000256" key="4">
    <source>
        <dbReference type="ARBA" id="ARBA00023163"/>
    </source>
</evidence>
<dbReference type="InterPro" id="IPR002078">
    <property type="entry name" value="Sigma_54_int"/>
</dbReference>
<feature type="domain" description="Response regulatory" evidence="8">
    <location>
        <begin position="23"/>
        <end position="137"/>
    </location>
</feature>
<dbReference type="SUPFAM" id="SSF52540">
    <property type="entry name" value="P-loop containing nucleoside triphosphate hydrolases"/>
    <property type="match status" value="1"/>
</dbReference>
<organism evidence="9 10">
    <name type="scientific">Anaeromyxobacter oryzae</name>
    <dbReference type="NCBI Taxonomy" id="2918170"/>
    <lineage>
        <taxon>Bacteria</taxon>
        <taxon>Pseudomonadati</taxon>
        <taxon>Myxococcota</taxon>
        <taxon>Myxococcia</taxon>
        <taxon>Myxococcales</taxon>
        <taxon>Cystobacterineae</taxon>
        <taxon>Anaeromyxobacteraceae</taxon>
        <taxon>Anaeromyxobacter</taxon>
    </lineage>
</organism>
<evidence type="ECO:0000313" key="9">
    <source>
        <dbReference type="EMBL" id="BDG04562.1"/>
    </source>
</evidence>
<dbReference type="PROSITE" id="PS50045">
    <property type="entry name" value="SIGMA54_INTERACT_4"/>
    <property type="match status" value="1"/>
</dbReference>
<evidence type="ECO:0000256" key="1">
    <source>
        <dbReference type="ARBA" id="ARBA00022741"/>
    </source>
</evidence>
<dbReference type="EMBL" id="AP025591">
    <property type="protein sequence ID" value="BDG04562.1"/>
    <property type="molecule type" value="Genomic_DNA"/>
</dbReference>
<dbReference type="RefSeq" id="WP_248352978.1">
    <property type="nucleotide sequence ID" value="NZ_AP025591.1"/>
</dbReference>
<dbReference type="PANTHER" id="PTHR32071:SF14">
    <property type="entry name" value="TRANSCRIPTIONAL REGULATORY PROTEIN RTCR"/>
    <property type="match status" value="1"/>
</dbReference>
<dbReference type="InterPro" id="IPR011006">
    <property type="entry name" value="CheY-like_superfamily"/>
</dbReference>
<dbReference type="SMART" id="SM00448">
    <property type="entry name" value="REC"/>
    <property type="match status" value="1"/>
</dbReference>
<name>A0ABM7WYI8_9BACT</name>
<dbReference type="SUPFAM" id="SSF52172">
    <property type="entry name" value="CheY-like"/>
    <property type="match status" value="1"/>
</dbReference>
<dbReference type="Gene3D" id="1.10.8.60">
    <property type="match status" value="1"/>
</dbReference>
<feature type="region of interest" description="Disordered" evidence="6">
    <location>
        <begin position="1"/>
        <end position="21"/>
    </location>
</feature>
<reference evidence="10" key="1">
    <citation type="journal article" date="2022" name="Int. J. Syst. Evol. Microbiol.">
        <title>Anaeromyxobacter oryzae sp. nov., Anaeromyxobacter diazotrophicus sp. nov. and Anaeromyxobacter paludicola sp. nov., isolated from paddy soils.</title>
        <authorList>
            <person name="Itoh H."/>
            <person name="Xu Z."/>
            <person name="Mise K."/>
            <person name="Masuda Y."/>
            <person name="Ushijima N."/>
            <person name="Hayakawa C."/>
            <person name="Shiratori Y."/>
            <person name="Senoo K."/>
        </authorList>
    </citation>
    <scope>NUCLEOTIDE SEQUENCE [LARGE SCALE GENOMIC DNA]</scope>
    <source>
        <strain evidence="10">Red232</strain>
    </source>
</reference>
<dbReference type="PROSITE" id="PS00688">
    <property type="entry name" value="SIGMA54_INTERACT_3"/>
    <property type="match status" value="1"/>
</dbReference>
<dbReference type="CDD" id="cd00156">
    <property type="entry name" value="REC"/>
    <property type="match status" value="1"/>
</dbReference>
<dbReference type="InterPro" id="IPR001789">
    <property type="entry name" value="Sig_transdc_resp-reg_receiver"/>
</dbReference>
<dbReference type="CDD" id="cd00009">
    <property type="entry name" value="AAA"/>
    <property type="match status" value="1"/>
</dbReference>
<proteinExistence type="predicted"/>
<dbReference type="PROSITE" id="PS50110">
    <property type="entry name" value="RESPONSE_REGULATORY"/>
    <property type="match status" value="1"/>
</dbReference>
<dbReference type="Pfam" id="PF25601">
    <property type="entry name" value="AAA_lid_14"/>
    <property type="match status" value="1"/>
</dbReference>
<dbReference type="SMART" id="SM00382">
    <property type="entry name" value="AAA"/>
    <property type="match status" value="1"/>
</dbReference>
<protein>
    <submittedName>
        <fullName evidence="9">Alginate biosynthesis transcriptional regulatory protein AlgB</fullName>
    </submittedName>
</protein>
<dbReference type="PANTHER" id="PTHR32071">
    <property type="entry name" value="TRANSCRIPTIONAL REGULATORY PROTEIN"/>
    <property type="match status" value="1"/>
</dbReference>
<keyword evidence="1" id="KW-0547">Nucleotide-binding</keyword>
<feature type="modified residue" description="4-aspartylphosphate" evidence="5">
    <location>
        <position position="72"/>
    </location>
</feature>
<dbReference type="InterPro" id="IPR002197">
    <property type="entry name" value="HTH_Fis"/>
</dbReference>
<gene>
    <name evidence="9" type="primary">algB</name>
    <name evidence="9" type="ORF">AMOR_35580</name>
</gene>
<evidence type="ECO:0000256" key="2">
    <source>
        <dbReference type="ARBA" id="ARBA00022840"/>
    </source>
</evidence>
<keyword evidence="3" id="KW-0805">Transcription regulation</keyword>
<sequence>MPASAPDRLEESTLGPAGGGATRALVVDDEPNIRHTLALCLRQMGCEVAEAPTGGAALDELRRRPYDLALLDLRLEAEDGIEVLPRLLALRPELDVVVITAYSTIDSAVEAMRRGAKDYVPKPFTPAQIRDLVERTRERRRLEQRVAHVEVERRAPVAASALATASPRMRSALDMVRRAAAHDVPVLLRGEPGTGKTGLARALHDQSARRARPFGVVSCRAASDERLTIELFGRGGGAEADGRGVLERASGGTVLLDETGELSPALQARLLRLIQERRFERVGQTLARTCDVRIVVATDRDLEADVTTGRLQRDLLYRLNVMEIVVPPLRERPEDVVPLARELLADFASSAGRPVPTLSRAAEEVLLRWSWPGNVRELRNVVERALILAPGDVIEPEVFPGRMLGPSSTGEVVPGGDFTAEEIEREHVLRVVARTPTLTEASRILGVDVTTLWRKRKKWGR</sequence>
<accession>A0ABM7WYI8</accession>
<dbReference type="Gene3D" id="1.10.10.60">
    <property type="entry name" value="Homeodomain-like"/>
    <property type="match status" value="1"/>
</dbReference>
<dbReference type="InterPro" id="IPR009057">
    <property type="entry name" value="Homeodomain-like_sf"/>
</dbReference>
<keyword evidence="10" id="KW-1185">Reference proteome</keyword>